<evidence type="ECO:0000256" key="2">
    <source>
        <dbReference type="ARBA" id="ARBA00022801"/>
    </source>
</evidence>
<dbReference type="SUPFAM" id="SSF47336">
    <property type="entry name" value="ACP-like"/>
    <property type="match status" value="1"/>
</dbReference>
<dbReference type="SUPFAM" id="SSF53474">
    <property type="entry name" value="alpha/beta-Hydrolases"/>
    <property type="match status" value="1"/>
</dbReference>
<dbReference type="InterPro" id="IPR036736">
    <property type="entry name" value="ACP-like_sf"/>
</dbReference>
<dbReference type="Proteomes" id="UP001177120">
    <property type="component" value="Unassembled WGS sequence"/>
</dbReference>
<dbReference type="Pfam" id="PF00550">
    <property type="entry name" value="PP-binding"/>
    <property type="match status" value="1"/>
</dbReference>
<dbReference type="InterPro" id="IPR001031">
    <property type="entry name" value="Thioesterase"/>
</dbReference>
<dbReference type="GO" id="GO:0016787">
    <property type="term" value="F:hydrolase activity"/>
    <property type="evidence" value="ECO:0007669"/>
    <property type="project" value="UniProtKB-KW"/>
</dbReference>
<feature type="non-terminal residue" evidence="4">
    <location>
        <position position="1"/>
    </location>
</feature>
<dbReference type="RefSeq" id="WP_205496870.1">
    <property type="nucleotide sequence ID" value="NZ_JAFHAP010000015.1"/>
</dbReference>
<dbReference type="InterPro" id="IPR009081">
    <property type="entry name" value="PP-bd_ACP"/>
</dbReference>
<dbReference type="PANTHER" id="PTHR11487">
    <property type="entry name" value="THIOESTERASE"/>
    <property type="match status" value="1"/>
</dbReference>
<dbReference type="Pfam" id="PF00975">
    <property type="entry name" value="Thioesterase"/>
    <property type="match status" value="1"/>
</dbReference>
<keyword evidence="5" id="KW-1185">Reference proteome</keyword>
<protein>
    <submittedName>
        <fullName evidence="4">Alpha/beta fold hydrolase</fullName>
    </submittedName>
</protein>
<dbReference type="EMBL" id="JAFHAP010000015">
    <property type="protein sequence ID" value="MBN2910703.1"/>
    <property type="molecule type" value="Genomic_DNA"/>
</dbReference>
<proteinExistence type="inferred from homology"/>
<organism evidence="4 5">
    <name type="scientific">Polycladomyces zharkentensis</name>
    <dbReference type="NCBI Taxonomy" id="2807616"/>
    <lineage>
        <taxon>Bacteria</taxon>
        <taxon>Bacillati</taxon>
        <taxon>Bacillota</taxon>
        <taxon>Bacilli</taxon>
        <taxon>Bacillales</taxon>
        <taxon>Thermoactinomycetaceae</taxon>
        <taxon>Polycladomyces</taxon>
    </lineage>
</organism>
<evidence type="ECO:0000259" key="3">
    <source>
        <dbReference type="PROSITE" id="PS50075"/>
    </source>
</evidence>
<accession>A0ABS2WMK1</accession>
<evidence type="ECO:0000256" key="1">
    <source>
        <dbReference type="ARBA" id="ARBA00007169"/>
    </source>
</evidence>
<feature type="domain" description="Carrier" evidence="3">
    <location>
        <begin position="1"/>
        <end position="39"/>
    </location>
</feature>
<keyword evidence="2 4" id="KW-0378">Hydrolase</keyword>
<sequence length="315" mass="34555">LAVRLMSRIRDVLGVELGIGSLFEAPTVAGLAERLERGVSQGALNVLLPLRTHGERLPLFCVHPAGGLSWCYAGLMRHLGADYPIYGLQARGIAQREELPKTLEEMAADYIDHIRSVQPTGPYCLLGWSLGGNVAHAIACELQNQGEQVALLAMLDAYPSHFLPLGEAPDEQEALIALLALGGYDPESLKDQPLRLSSVMELLRRDGSALASLEESVILNLKEAYVNSVRILGAFVPNRYHGDLLFFRSTVIPDWFDPISPETWAPYVDGRIEQYDIACRHKDMCQPGPLAEIGRILAAKLNALHHPAKRLEGGR</sequence>
<dbReference type="InterPro" id="IPR020802">
    <property type="entry name" value="TesA-like"/>
</dbReference>
<comment type="similarity">
    <text evidence="1">Belongs to the thioesterase family.</text>
</comment>
<dbReference type="Gene3D" id="3.40.50.1820">
    <property type="entry name" value="alpha/beta hydrolase"/>
    <property type="match status" value="1"/>
</dbReference>
<name>A0ABS2WMK1_9BACL</name>
<dbReference type="PANTHER" id="PTHR11487:SF0">
    <property type="entry name" value="S-ACYL FATTY ACID SYNTHASE THIOESTERASE, MEDIUM CHAIN"/>
    <property type="match status" value="1"/>
</dbReference>
<dbReference type="SMART" id="SM00824">
    <property type="entry name" value="PKS_TE"/>
    <property type="match status" value="1"/>
</dbReference>
<dbReference type="InterPro" id="IPR012223">
    <property type="entry name" value="TEII"/>
</dbReference>
<dbReference type="InterPro" id="IPR029058">
    <property type="entry name" value="AB_hydrolase_fold"/>
</dbReference>
<comment type="caution">
    <text evidence="4">The sequence shown here is derived from an EMBL/GenBank/DDBJ whole genome shotgun (WGS) entry which is preliminary data.</text>
</comment>
<gene>
    <name evidence="4" type="ORF">JQC72_14480</name>
</gene>
<evidence type="ECO:0000313" key="4">
    <source>
        <dbReference type="EMBL" id="MBN2910703.1"/>
    </source>
</evidence>
<dbReference type="PROSITE" id="PS50075">
    <property type="entry name" value="CARRIER"/>
    <property type="match status" value="1"/>
</dbReference>
<reference evidence="4" key="1">
    <citation type="journal article" date="2024" name="Int. J. Syst. Evol. Microbiol.">
        <title>Polycladomyces zharkentensis sp. nov., a novel thermophilic cellulose- and starch-degrading member of the Bacillota from a geothermal aquifer in Kazakhstan.</title>
        <authorList>
            <person name="Mashzhan A."/>
            <person name="Kistaubayeva A."/>
            <person name="Javier-Lopez R."/>
            <person name="Bissenova U."/>
            <person name="Bissenbay A."/>
            <person name="Birkeland N.K."/>
        </authorList>
    </citation>
    <scope>NUCLEOTIDE SEQUENCE</scope>
    <source>
        <strain evidence="4">ZKZ2T</strain>
    </source>
</reference>
<evidence type="ECO:0000313" key="5">
    <source>
        <dbReference type="Proteomes" id="UP001177120"/>
    </source>
</evidence>